<dbReference type="STRING" id="48727.SAMN05192555_11915"/>
<dbReference type="InterPro" id="IPR014942">
    <property type="entry name" value="AbiEii"/>
</dbReference>
<dbReference type="AlphaFoldDB" id="A0A1G9VW01"/>
<evidence type="ECO:0000313" key="1">
    <source>
        <dbReference type="EMBL" id="SDM76438.1"/>
    </source>
</evidence>
<dbReference type="RefSeq" id="WP_089660461.1">
    <property type="nucleotide sequence ID" value="NZ_FNGH01000019.1"/>
</dbReference>
<protein>
    <submittedName>
        <fullName evidence="1">Nucleotidyl transferase AbiEii toxin, Type IV TA system</fullName>
    </submittedName>
</protein>
<dbReference type="OrthoDB" id="1550603at2"/>
<accession>A0A1G9VW01</accession>
<gene>
    <name evidence="1" type="ORF">SAMN05192555_11915</name>
</gene>
<dbReference type="Gene3D" id="3.10.450.620">
    <property type="entry name" value="JHP933, nucleotidyltransferase-like core domain"/>
    <property type="match status" value="1"/>
</dbReference>
<sequence>MDKHYADTVRLLLSIAPDVFDNDIFAMKGGTAINLFLQDMPRLSVDIDVVYLPWQTPRDEALQAINEELAAIAQRVGRLGVQTRLIRSKDLGDTKLIAENETSQVKVEVNVVFRGTVLPVERSTLSAQTSDLFGVEFEVPTLAPDELYASKLVAAMDRQHPRDLFDVLQLFETGSLTDAMVECFVVYLAGHNRPTHEVLFGNDKDIASEYERAFVGMTEEACSLEALLDTRARLRHELPRRLSDAHRQFLSGLTRAQPDWSLLQCPHAEQLPALRWKLANLNTFQKRRPQDFIAQADALDVGLAASPSRD</sequence>
<evidence type="ECO:0000313" key="2">
    <source>
        <dbReference type="Proteomes" id="UP000199107"/>
    </source>
</evidence>
<keyword evidence="1" id="KW-0808">Transferase</keyword>
<dbReference type="Proteomes" id="UP000199107">
    <property type="component" value="Unassembled WGS sequence"/>
</dbReference>
<dbReference type="GO" id="GO:0016740">
    <property type="term" value="F:transferase activity"/>
    <property type="evidence" value="ECO:0007669"/>
    <property type="project" value="UniProtKB-KW"/>
</dbReference>
<name>A0A1G9VW01_9GAMM</name>
<reference evidence="2" key="1">
    <citation type="submission" date="2016-10" db="EMBL/GenBank/DDBJ databases">
        <authorList>
            <person name="Varghese N."/>
            <person name="Submissions S."/>
        </authorList>
    </citation>
    <scope>NUCLEOTIDE SEQUENCE [LARGE SCALE GENOMIC DNA]</scope>
    <source>
        <strain evidence="2">AAP</strain>
    </source>
</reference>
<organism evidence="1 2">
    <name type="scientific">Franzmannia pantelleriensis</name>
    <dbReference type="NCBI Taxonomy" id="48727"/>
    <lineage>
        <taxon>Bacteria</taxon>
        <taxon>Pseudomonadati</taxon>
        <taxon>Pseudomonadota</taxon>
        <taxon>Gammaproteobacteria</taxon>
        <taxon>Oceanospirillales</taxon>
        <taxon>Halomonadaceae</taxon>
        <taxon>Franzmannia</taxon>
    </lineage>
</organism>
<dbReference type="EMBL" id="FNGH01000019">
    <property type="protein sequence ID" value="SDM76438.1"/>
    <property type="molecule type" value="Genomic_DNA"/>
</dbReference>
<keyword evidence="2" id="KW-1185">Reference proteome</keyword>
<proteinExistence type="predicted"/>
<dbReference type="Pfam" id="PF08843">
    <property type="entry name" value="AbiEii"/>
    <property type="match status" value="1"/>
</dbReference>